<dbReference type="RefSeq" id="WP_380860497.1">
    <property type="nucleotide sequence ID" value="NZ_JBHRXV010000008.1"/>
</dbReference>
<proteinExistence type="predicted"/>
<keyword evidence="1" id="KW-0732">Signal</keyword>
<gene>
    <name evidence="2" type="ORF">ACFOMD_09650</name>
</gene>
<comment type="caution">
    <text evidence="2">The sequence shown here is derived from an EMBL/GenBank/DDBJ whole genome shotgun (WGS) entry which is preliminary data.</text>
</comment>
<feature type="signal peptide" evidence="1">
    <location>
        <begin position="1"/>
        <end position="20"/>
    </location>
</feature>
<evidence type="ECO:0000256" key="1">
    <source>
        <dbReference type="SAM" id="SignalP"/>
    </source>
</evidence>
<evidence type="ECO:0000313" key="3">
    <source>
        <dbReference type="Proteomes" id="UP001595615"/>
    </source>
</evidence>
<sequence>MITLLASAALTIATPSAIDAAAVTCGLAKSDLSWTQIEPKTLSLTRISPTIDSKKFLCFGKWLKDQGIRTAVLSAPLDPQ</sequence>
<dbReference type="Proteomes" id="UP001595615">
    <property type="component" value="Unassembled WGS sequence"/>
</dbReference>
<evidence type="ECO:0000313" key="2">
    <source>
        <dbReference type="EMBL" id="MFC3712834.1"/>
    </source>
</evidence>
<dbReference type="EMBL" id="JBHRXV010000008">
    <property type="protein sequence ID" value="MFC3712834.1"/>
    <property type="molecule type" value="Genomic_DNA"/>
</dbReference>
<reference evidence="3" key="1">
    <citation type="journal article" date="2019" name="Int. J. Syst. Evol. Microbiol.">
        <title>The Global Catalogue of Microorganisms (GCM) 10K type strain sequencing project: providing services to taxonomists for standard genome sequencing and annotation.</title>
        <authorList>
            <consortium name="The Broad Institute Genomics Platform"/>
            <consortium name="The Broad Institute Genome Sequencing Center for Infectious Disease"/>
            <person name="Wu L."/>
            <person name="Ma J."/>
        </authorList>
    </citation>
    <scope>NUCLEOTIDE SEQUENCE [LARGE SCALE GENOMIC DNA]</scope>
    <source>
        <strain evidence="3">KCTC 42644</strain>
    </source>
</reference>
<feature type="chain" id="PRO_5045730730" evidence="1">
    <location>
        <begin position="21"/>
        <end position="80"/>
    </location>
</feature>
<organism evidence="2 3">
    <name type="scientific">Sphingoaurantiacus capsulatus</name>
    <dbReference type="NCBI Taxonomy" id="1771310"/>
    <lineage>
        <taxon>Bacteria</taxon>
        <taxon>Pseudomonadati</taxon>
        <taxon>Pseudomonadota</taxon>
        <taxon>Alphaproteobacteria</taxon>
        <taxon>Sphingomonadales</taxon>
        <taxon>Sphingosinicellaceae</taxon>
        <taxon>Sphingoaurantiacus</taxon>
    </lineage>
</organism>
<accession>A0ABV7X9P2</accession>
<name>A0ABV7X9P2_9SPHN</name>
<protein>
    <submittedName>
        <fullName evidence="2">Uncharacterized protein</fullName>
    </submittedName>
</protein>
<keyword evidence="3" id="KW-1185">Reference proteome</keyword>